<evidence type="ECO:0000259" key="10">
    <source>
        <dbReference type="Pfam" id="PF02803"/>
    </source>
</evidence>
<dbReference type="PANTHER" id="PTHR43853">
    <property type="entry name" value="3-KETOACYL-COA THIOLASE, PEROXISOMAL"/>
    <property type="match status" value="1"/>
</dbReference>
<evidence type="ECO:0000256" key="6">
    <source>
        <dbReference type="ARBA" id="ARBA00037924"/>
    </source>
</evidence>
<evidence type="ECO:0000256" key="5">
    <source>
        <dbReference type="ARBA" id="ARBA00023315"/>
    </source>
</evidence>
<dbReference type="FunFam" id="3.40.47.10:FF:000010">
    <property type="entry name" value="Acetyl-CoA acetyltransferase (Thiolase)"/>
    <property type="match status" value="1"/>
</dbReference>
<dbReference type="InterPro" id="IPR020613">
    <property type="entry name" value="Thiolase_CS"/>
</dbReference>
<keyword evidence="3 8" id="KW-0808">Transferase</keyword>
<comment type="caution">
    <text evidence="11">The sequence shown here is derived from an EMBL/GenBank/DDBJ whole genome shotgun (WGS) entry which is preliminary data.</text>
</comment>
<dbReference type="SUPFAM" id="SSF53901">
    <property type="entry name" value="Thiolase-like"/>
    <property type="match status" value="2"/>
</dbReference>
<dbReference type="PIRSF" id="PIRSF000429">
    <property type="entry name" value="Ac-CoA_Ac_transf"/>
    <property type="match status" value="1"/>
</dbReference>
<dbReference type="PANTHER" id="PTHR43853:SF21">
    <property type="entry name" value="STEROID 3-KETOACYL-COA THIOLASE"/>
    <property type="match status" value="1"/>
</dbReference>
<dbReference type="AlphaFoldDB" id="A0A4Q2IXZ8"/>
<evidence type="ECO:0000256" key="2">
    <source>
        <dbReference type="ARBA" id="ARBA00010982"/>
    </source>
</evidence>
<dbReference type="GO" id="GO:0006635">
    <property type="term" value="P:fatty acid beta-oxidation"/>
    <property type="evidence" value="ECO:0007669"/>
    <property type="project" value="TreeGrafter"/>
</dbReference>
<dbReference type="NCBIfam" id="TIGR01930">
    <property type="entry name" value="AcCoA-C-Actrans"/>
    <property type="match status" value="1"/>
</dbReference>
<proteinExistence type="inferred from homology"/>
<dbReference type="GO" id="GO:0005737">
    <property type="term" value="C:cytoplasm"/>
    <property type="evidence" value="ECO:0007669"/>
    <property type="project" value="UniProtKB-ARBA"/>
</dbReference>
<dbReference type="PROSITE" id="PS00098">
    <property type="entry name" value="THIOLASE_1"/>
    <property type="match status" value="1"/>
</dbReference>
<feature type="domain" description="Thiolase N-terminal" evidence="9">
    <location>
        <begin position="4"/>
        <end position="248"/>
    </location>
</feature>
<accession>A0A4Q2IXZ8</accession>
<comment type="similarity">
    <text evidence="2 8">Belongs to the thiolase-like superfamily. Thiolase family.</text>
</comment>
<dbReference type="EMBL" id="SDPT01000001">
    <property type="protein sequence ID" value="RXZ35659.1"/>
    <property type="molecule type" value="Genomic_DNA"/>
</dbReference>
<evidence type="ECO:0000256" key="3">
    <source>
        <dbReference type="ARBA" id="ARBA00022679"/>
    </source>
</evidence>
<organism evidence="11 12">
    <name type="scientific">Sphingomonas desiccabilis</name>
    <dbReference type="NCBI Taxonomy" id="429134"/>
    <lineage>
        <taxon>Bacteria</taxon>
        <taxon>Pseudomonadati</taxon>
        <taxon>Pseudomonadota</taxon>
        <taxon>Alphaproteobacteria</taxon>
        <taxon>Sphingomonadales</taxon>
        <taxon>Sphingomonadaceae</taxon>
        <taxon>Sphingomonas</taxon>
    </lineage>
</organism>
<comment type="pathway">
    <text evidence="1">Lipid metabolism.</text>
</comment>
<keyword evidence="4" id="KW-0583">PHB biosynthesis</keyword>
<name>A0A4Q2IXZ8_9SPHN</name>
<sequence>MKSVVIAGYARSPFHPAHKGALARVRPDDLAAQVIRGLIERSGVDARDIEDLIVGCAFPEGEQGMNVARLVGLLGDLPLSVGGMTVNRFCGSSMSSIHIAMGQIQIGAGEVFICAGVESMSRVPMMGYNPLPNPALAEKMPGAYMGMGETAERVATKYQITRETQEAFAVDSQKKAAAAQAGGRLNDEIVPIQTKNGVVSEDGTVRPDTTAEGLAGLKPAFDKDGSVTAGTSSPLTDGAAAVLVTSEDYARAHGLPILARLKTVGISGLEPEVMGLGPIGASRKALERGGIDANALDVVEINEAFASQALACIHDLGLDTAKVNIDGGAIALGHPLGATGARIVGKAASLLKREGGKYALATQCIGGGQGIATLLEAAE</sequence>
<evidence type="ECO:0000259" key="9">
    <source>
        <dbReference type="Pfam" id="PF00108"/>
    </source>
</evidence>
<dbReference type="InterPro" id="IPR002155">
    <property type="entry name" value="Thiolase"/>
</dbReference>
<dbReference type="Gene3D" id="3.40.47.10">
    <property type="match status" value="1"/>
</dbReference>
<dbReference type="OrthoDB" id="7181944at2"/>
<protein>
    <submittedName>
        <fullName evidence="11">Thiolase family protein</fullName>
    </submittedName>
</protein>
<feature type="active site" description="Proton acceptor" evidence="7">
    <location>
        <position position="364"/>
    </location>
</feature>
<evidence type="ECO:0000256" key="1">
    <source>
        <dbReference type="ARBA" id="ARBA00005189"/>
    </source>
</evidence>
<evidence type="ECO:0000256" key="8">
    <source>
        <dbReference type="RuleBase" id="RU003557"/>
    </source>
</evidence>
<evidence type="ECO:0000256" key="7">
    <source>
        <dbReference type="PIRSR" id="PIRSR000429-1"/>
    </source>
</evidence>
<reference evidence="11 12" key="1">
    <citation type="submission" date="2019-01" db="EMBL/GenBank/DDBJ databases">
        <title>Sphingomonas mucosissima sp. nov. and Sphingomonas desiccabilis sp. nov., from biological soil crusts in the Colorado Plateau, USA.</title>
        <authorList>
            <person name="Zhu D."/>
        </authorList>
    </citation>
    <scope>NUCLEOTIDE SEQUENCE [LARGE SCALE GENOMIC DNA]</scope>
    <source>
        <strain evidence="11 12">CP1D</strain>
    </source>
</reference>
<dbReference type="PROSITE" id="PS00737">
    <property type="entry name" value="THIOLASE_2"/>
    <property type="match status" value="1"/>
</dbReference>
<keyword evidence="5 8" id="KW-0012">Acyltransferase</keyword>
<dbReference type="RefSeq" id="WP_129340557.1">
    <property type="nucleotide sequence ID" value="NZ_JACIDD010000001.1"/>
</dbReference>
<gene>
    <name evidence="11" type="ORF">EO081_03700</name>
</gene>
<dbReference type="Pfam" id="PF00108">
    <property type="entry name" value="Thiolase_N"/>
    <property type="match status" value="1"/>
</dbReference>
<dbReference type="InterPro" id="IPR020617">
    <property type="entry name" value="Thiolase_C"/>
</dbReference>
<feature type="active site" description="Acyl-thioester intermediate" evidence="7">
    <location>
        <position position="90"/>
    </location>
</feature>
<dbReference type="CDD" id="cd00751">
    <property type="entry name" value="thiolase"/>
    <property type="match status" value="1"/>
</dbReference>
<dbReference type="GO" id="GO:0010124">
    <property type="term" value="P:phenylacetate catabolic process"/>
    <property type="evidence" value="ECO:0007669"/>
    <property type="project" value="TreeGrafter"/>
</dbReference>
<dbReference type="InterPro" id="IPR050215">
    <property type="entry name" value="Thiolase-like_sf_Thiolase"/>
</dbReference>
<comment type="pathway">
    <text evidence="6">Metabolic intermediate biosynthesis; (R)-mevalonate biosynthesis; (R)-mevalonate from acetyl-CoA: step 1/3.</text>
</comment>
<dbReference type="Proteomes" id="UP000292347">
    <property type="component" value="Unassembled WGS sequence"/>
</dbReference>
<dbReference type="InterPro" id="IPR020616">
    <property type="entry name" value="Thiolase_N"/>
</dbReference>
<feature type="domain" description="Thiolase C-terminal" evidence="10">
    <location>
        <begin position="256"/>
        <end position="376"/>
    </location>
</feature>
<feature type="active site" description="Proton acceptor" evidence="7">
    <location>
        <position position="334"/>
    </location>
</feature>
<dbReference type="InterPro" id="IPR016039">
    <property type="entry name" value="Thiolase-like"/>
</dbReference>
<dbReference type="InterPro" id="IPR020615">
    <property type="entry name" value="Thiolase_acyl_enz_int_AS"/>
</dbReference>
<keyword evidence="12" id="KW-1185">Reference proteome</keyword>
<dbReference type="GO" id="GO:0003988">
    <property type="term" value="F:acetyl-CoA C-acyltransferase activity"/>
    <property type="evidence" value="ECO:0007669"/>
    <property type="project" value="UniProtKB-ARBA"/>
</dbReference>
<dbReference type="GO" id="GO:0042619">
    <property type="term" value="P:poly-hydroxybutyrate biosynthetic process"/>
    <property type="evidence" value="ECO:0007669"/>
    <property type="project" value="UniProtKB-KW"/>
</dbReference>
<evidence type="ECO:0000256" key="4">
    <source>
        <dbReference type="ARBA" id="ARBA00022752"/>
    </source>
</evidence>
<evidence type="ECO:0000313" key="11">
    <source>
        <dbReference type="EMBL" id="RXZ35659.1"/>
    </source>
</evidence>
<evidence type="ECO:0000313" key="12">
    <source>
        <dbReference type="Proteomes" id="UP000292347"/>
    </source>
</evidence>
<dbReference type="Pfam" id="PF02803">
    <property type="entry name" value="Thiolase_C"/>
    <property type="match status" value="1"/>
</dbReference>